<evidence type="ECO:0000313" key="2">
    <source>
        <dbReference type="EMBL" id="ADX45589.1"/>
    </source>
</evidence>
<reference evidence="2" key="1">
    <citation type="submission" date="2011-02" db="EMBL/GenBank/DDBJ databases">
        <title>Complete sequence of Acidovorax avenae subsp. avenae ATCC 19860.</title>
        <authorList>
            <consortium name="US DOE Joint Genome Institute"/>
            <person name="Lucas S."/>
            <person name="Copeland A."/>
            <person name="Lapidus A."/>
            <person name="Cheng J.-F."/>
            <person name="Goodwin L."/>
            <person name="Pitluck S."/>
            <person name="Chertkov O."/>
            <person name="Held B."/>
            <person name="Detter J.C."/>
            <person name="Han C."/>
            <person name="Tapia R."/>
            <person name="Land M."/>
            <person name="Hauser L."/>
            <person name="Kyrpides N."/>
            <person name="Ivanova N."/>
            <person name="Ovchinnikova G."/>
            <person name="Pagani I."/>
            <person name="Gordon S."/>
            <person name="Woyke T."/>
        </authorList>
    </citation>
    <scope>NUCLEOTIDE SEQUENCE</scope>
    <source>
        <strain evidence="2">ATCC 19860</strain>
    </source>
</reference>
<dbReference type="RefSeq" id="WP_013594109.1">
    <property type="nucleotide sequence ID" value="NC_015138.1"/>
</dbReference>
<accession>F0Q5G1</accession>
<dbReference type="EMBL" id="CP002521">
    <property type="protein sequence ID" value="ADX45589.1"/>
    <property type="molecule type" value="Genomic_DNA"/>
</dbReference>
<dbReference type="Gene3D" id="3.30.460.10">
    <property type="entry name" value="Beta Polymerase, domain 2"/>
    <property type="match status" value="1"/>
</dbReference>
<dbReference type="AlphaFoldDB" id="F0Q5G1"/>
<dbReference type="KEGG" id="aaa:Acav_1671"/>
<dbReference type="HOGENOM" id="CLU_070082_1_0_4"/>
<dbReference type="InterPro" id="IPR043519">
    <property type="entry name" value="NT_sf"/>
</dbReference>
<protein>
    <submittedName>
        <fullName evidence="2">DNA polymerase beta domain protein region</fullName>
    </submittedName>
</protein>
<feature type="domain" description="Polymerase nucleotidyl transferase" evidence="1">
    <location>
        <begin position="48"/>
        <end position="86"/>
    </location>
</feature>
<dbReference type="OrthoDB" id="3422944at2"/>
<proteinExistence type="predicted"/>
<keyword evidence="3" id="KW-1185">Reference proteome</keyword>
<dbReference type="SUPFAM" id="SSF81301">
    <property type="entry name" value="Nucleotidyltransferase"/>
    <property type="match status" value="1"/>
</dbReference>
<dbReference type="GeneID" id="34239021"/>
<name>F0Q5G1_PARA1</name>
<dbReference type="CDD" id="cd05403">
    <property type="entry name" value="NT_KNTase_like"/>
    <property type="match status" value="1"/>
</dbReference>
<organism evidence="2 3">
    <name type="scientific">Paracidovorax avenae (strain ATCC 19860 / DSM 7227 / CCUG 15838 / JCM 20985 / LMG 2117 / NCPPB 1011)</name>
    <name type="common">Acidovorax avenae</name>
    <dbReference type="NCBI Taxonomy" id="643561"/>
    <lineage>
        <taxon>Bacteria</taxon>
        <taxon>Pseudomonadati</taxon>
        <taxon>Pseudomonadota</taxon>
        <taxon>Betaproteobacteria</taxon>
        <taxon>Burkholderiales</taxon>
        <taxon>Comamonadaceae</taxon>
        <taxon>Paracidovorax</taxon>
    </lineage>
</organism>
<sequence length="273" mass="30252">MGSPFTLPGVDERGFILAVADARLQPSLTPLLADACGTLAAQAPGLDGIYAYGSVARGEACVGVSDLDLTVLLREPPTPAARERLEGLRRTLEARHPEVVKIDLDIGSCTEALDPGQTYRWGFWLRHHCRCLWGEDRSRSFGPFRPSRDIALAMNGDFEAVLGGYLARLGRVGNLRDRRVLQRAASRKLLRATQILQDVYCGEWPWSLDDHAQLFRRRHPDRAAETTFFLTEAYQPAAGREEFTARLQALVAWMADQHRAILQKTSPSSEAAG</sequence>
<evidence type="ECO:0000313" key="3">
    <source>
        <dbReference type="Proteomes" id="UP000002482"/>
    </source>
</evidence>
<evidence type="ECO:0000259" key="1">
    <source>
        <dbReference type="Pfam" id="PF01909"/>
    </source>
</evidence>
<dbReference type="InterPro" id="IPR002934">
    <property type="entry name" value="Polymerase_NTP_transf_dom"/>
</dbReference>
<dbReference type="GO" id="GO:0016779">
    <property type="term" value="F:nucleotidyltransferase activity"/>
    <property type="evidence" value="ECO:0007669"/>
    <property type="project" value="InterPro"/>
</dbReference>
<dbReference type="Pfam" id="PF01909">
    <property type="entry name" value="NTP_transf_2"/>
    <property type="match status" value="1"/>
</dbReference>
<gene>
    <name evidence="2" type="ordered locus">Acav_1671</name>
</gene>
<dbReference type="Proteomes" id="UP000002482">
    <property type="component" value="Chromosome"/>
</dbReference>